<evidence type="ECO:0000313" key="3">
    <source>
        <dbReference type="Proteomes" id="UP001153050"/>
    </source>
</evidence>
<reference evidence="2 3" key="1">
    <citation type="submission" date="2022-03" db="EMBL/GenBank/DDBJ databases">
        <authorList>
            <person name="Brunel B."/>
        </authorList>
    </citation>
    <scope>NUCLEOTIDE SEQUENCE [LARGE SCALE GENOMIC DNA]</scope>
    <source>
        <strain evidence="2">STM5069sample</strain>
    </source>
</reference>
<keyword evidence="3" id="KW-1185">Reference proteome</keyword>
<feature type="compositionally biased region" description="Gly residues" evidence="1">
    <location>
        <begin position="123"/>
        <end position="136"/>
    </location>
</feature>
<dbReference type="RefSeq" id="WP_254019024.1">
    <property type="nucleotide sequence ID" value="NZ_CAKXZT010000126.1"/>
</dbReference>
<dbReference type="EMBL" id="CAKXZT010000126">
    <property type="protein sequence ID" value="CAH2402380.1"/>
    <property type="molecule type" value="Genomic_DNA"/>
</dbReference>
<protein>
    <submittedName>
        <fullName evidence="2">Uncharacterized protein</fullName>
    </submittedName>
</protein>
<evidence type="ECO:0000256" key="1">
    <source>
        <dbReference type="SAM" id="MobiDB-lite"/>
    </source>
</evidence>
<feature type="region of interest" description="Disordered" evidence="1">
    <location>
        <begin position="93"/>
        <end position="138"/>
    </location>
</feature>
<accession>A0ABN8JYU3</accession>
<gene>
    <name evidence="2" type="ORF">MES5069_310116</name>
</gene>
<feature type="compositionally biased region" description="Basic and acidic residues" evidence="1">
    <location>
        <begin position="93"/>
        <end position="106"/>
    </location>
</feature>
<dbReference type="Proteomes" id="UP001153050">
    <property type="component" value="Unassembled WGS sequence"/>
</dbReference>
<organism evidence="2 3">
    <name type="scientific">Mesorhizobium escarrei</name>
    <dbReference type="NCBI Taxonomy" id="666018"/>
    <lineage>
        <taxon>Bacteria</taxon>
        <taxon>Pseudomonadati</taxon>
        <taxon>Pseudomonadota</taxon>
        <taxon>Alphaproteobacteria</taxon>
        <taxon>Hyphomicrobiales</taxon>
        <taxon>Phyllobacteriaceae</taxon>
        <taxon>Mesorhizobium</taxon>
    </lineage>
</organism>
<name>A0ABN8JYU3_9HYPH</name>
<sequence>MNVASETTPSLIVFGRDESRKPHASVFLLPDVEAAEGAAKLMGMHSHRIGPGEAPEIVMRLPAGKLFDSGKAFVPFTKAEVYERIVALAGVADERDGGPGDDKAADTPENASAPSSEPVAGQSEGGGSGDQSGSGGLTDPWAGLAVGSVVLASEGPDEGFFEARIMKVKAKGMFTLKFRDYPDTPQIDRSYYQLGLIHPRQLANK</sequence>
<evidence type="ECO:0000313" key="2">
    <source>
        <dbReference type="EMBL" id="CAH2402380.1"/>
    </source>
</evidence>
<proteinExistence type="predicted"/>
<comment type="caution">
    <text evidence="2">The sequence shown here is derived from an EMBL/GenBank/DDBJ whole genome shotgun (WGS) entry which is preliminary data.</text>
</comment>